<dbReference type="Pfam" id="PF00582">
    <property type="entry name" value="Usp"/>
    <property type="match status" value="1"/>
</dbReference>
<dbReference type="Proteomes" id="UP000003861">
    <property type="component" value="Unassembled WGS sequence"/>
</dbReference>
<evidence type="ECO:0000313" key="5">
    <source>
        <dbReference type="Proteomes" id="UP000003861"/>
    </source>
</evidence>
<reference evidence="3 6" key="3">
    <citation type="journal article" date="2014" name="Environ. Microbiol.">
        <title>Halorhabdus tiamatea: proteogenomics and glycosidase activity measurements identify the first cultivated euryarchaeon from a deep-sea anoxic brine lake as potential polysaccharide degrader.</title>
        <authorList>
            <person name="Werner J."/>
            <person name="Ferrer M."/>
            <person name="Michel G."/>
            <person name="Mann A.J."/>
            <person name="Huang S."/>
            <person name="Juarez S."/>
            <person name="Ciordia S."/>
            <person name="Albar J.P."/>
            <person name="Alcaide M."/>
            <person name="La Cono V."/>
            <person name="Yakimov M.M."/>
            <person name="Antunes A."/>
            <person name="Taborda M."/>
            <person name="Da Costa M.S."/>
            <person name="Amann R.I."/>
            <person name="Gloeckner F.O."/>
            <person name="Golyshina O.V."/>
            <person name="Golyshin P.N."/>
            <person name="Teeling H."/>
        </authorList>
    </citation>
    <scope>NUCLEOTIDE SEQUENCE [LARGE SCALE GENOMIC DNA]</scope>
    <source>
        <strain evidence="6">SARL4B</strain>
        <strain evidence="3">Type strain: SARL4B</strain>
    </source>
</reference>
<dbReference type="PATRIC" id="fig|1033806.12.peg.818"/>
<proteinExistence type="inferred from homology"/>
<comment type="similarity">
    <text evidence="1">Belongs to the universal stress protein A family.</text>
</comment>
<evidence type="ECO:0000256" key="1">
    <source>
        <dbReference type="ARBA" id="ARBA00008791"/>
    </source>
</evidence>
<protein>
    <submittedName>
        <fullName evidence="3">Universal stress protein A (UpsA) domain protein</fullName>
    </submittedName>
    <submittedName>
        <fullName evidence="4">UspA domain protein</fullName>
    </submittedName>
</protein>
<accession>F7PIZ9</accession>
<dbReference type="InterPro" id="IPR006016">
    <property type="entry name" value="UspA"/>
</dbReference>
<dbReference type="EMBL" id="AFNT02000023">
    <property type="protein sequence ID" value="ERJ05899.1"/>
    <property type="molecule type" value="Genomic_DNA"/>
</dbReference>
<dbReference type="OrthoDB" id="312762at2157"/>
<dbReference type="RefSeq" id="WP_008525671.1">
    <property type="nucleotide sequence ID" value="NC_021921.1"/>
</dbReference>
<name>F7PIZ9_9EURY</name>
<dbReference type="Proteomes" id="UP000015381">
    <property type="component" value="Chromosome I"/>
</dbReference>
<dbReference type="eggNOG" id="arCOG04802">
    <property type="taxonomic scope" value="Archaea"/>
</dbReference>
<dbReference type="InterPro" id="IPR014729">
    <property type="entry name" value="Rossmann-like_a/b/a_fold"/>
</dbReference>
<reference evidence="4 5" key="2">
    <citation type="journal article" date="2013" name="PLoS ONE">
        <title>INDIGO - INtegrated Data Warehouse of MIcrobial GenOmes with Examples from the Red Sea Extremophiles.</title>
        <authorList>
            <person name="Alam I."/>
            <person name="Antunes A."/>
            <person name="Kamau A.A."/>
            <person name="Ba Alawi W."/>
            <person name="Kalkatawi M."/>
            <person name="Stingl U."/>
            <person name="Bajic V.B."/>
        </authorList>
    </citation>
    <scope>NUCLEOTIDE SEQUENCE [LARGE SCALE GENOMIC DNA]</scope>
    <source>
        <strain evidence="4 5">SARL4B</strain>
    </source>
</reference>
<evidence type="ECO:0000313" key="3">
    <source>
        <dbReference type="EMBL" id="CCQ32965.1"/>
    </source>
</evidence>
<dbReference type="PANTHER" id="PTHR46268">
    <property type="entry name" value="STRESS RESPONSE PROTEIN NHAX"/>
    <property type="match status" value="1"/>
</dbReference>
<organism evidence="4 5">
    <name type="scientific">Halorhabdus tiamatea SARL4B</name>
    <dbReference type="NCBI Taxonomy" id="1033806"/>
    <lineage>
        <taxon>Archaea</taxon>
        <taxon>Methanobacteriati</taxon>
        <taxon>Methanobacteriota</taxon>
        <taxon>Stenosarchaea group</taxon>
        <taxon>Halobacteria</taxon>
        <taxon>Halobacteriales</taxon>
        <taxon>Haloarculaceae</taxon>
        <taxon>Halorhabdus</taxon>
    </lineage>
</organism>
<reference evidence="4 5" key="1">
    <citation type="journal article" date="2011" name="J. Bacteriol.">
        <title>Genome sequence of Halorhabdus tiamatea, the first archaeon isolated from a deep-sea anoxic brine lake.</title>
        <authorList>
            <person name="Antunes A."/>
            <person name="Alam I."/>
            <person name="Bajic V.B."/>
            <person name="Stingl U."/>
        </authorList>
    </citation>
    <scope>NUCLEOTIDE SEQUENCE [LARGE SCALE GENOMIC DNA]</scope>
    <source>
        <strain evidence="4 5">SARL4B</strain>
    </source>
</reference>
<dbReference type="PANTHER" id="PTHR46268:SF6">
    <property type="entry name" value="UNIVERSAL STRESS PROTEIN UP12"/>
    <property type="match status" value="1"/>
</dbReference>
<dbReference type="CDD" id="cd00293">
    <property type="entry name" value="USP-like"/>
    <property type="match status" value="1"/>
</dbReference>
<gene>
    <name evidence="4" type="ORF">HLRTI_002051</name>
    <name evidence="3" type="ORF">HTIA_0825</name>
</gene>
<sequence>MAVEIDTVLVPVDGTDRSEGAIAHALAIADRYGAEVHVLHVIDEAIAAGLEQGNIRADSVADEHRAFMEAVRKQVRADGHNVALTQSTAFGYSASSLRRHPVSVVLDAAEDIAADFIVIPRQSVMDEPGAMLGKVAEYVLSYASQPVLSV</sequence>
<feature type="domain" description="UspA" evidence="2">
    <location>
        <begin position="6"/>
        <end position="149"/>
    </location>
</feature>
<evidence type="ECO:0000313" key="4">
    <source>
        <dbReference type="EMBL" id="ERJ05899.1"/>
    </source>
</evidence>
<dbReference type="SUPFAM" id="SSF52402">
    <property type="entry name" value="Adenine nucleotide alpha hydrolases-like"/>
    <property type="match status" value="1"/>
</dbReference>
<dbReference type="STRING" id="1033806.HTIA_0825"/>
<dbReference type="PRINTS" id="PR01438">
    <property type="entry name" value="UNVRSLSTRESS"/>
</dbReference>
<keyword evidence="6" id="KW-1185">Reference proteome</keyword>
<dbReference type="KEGG" id="hti:HTIA_0825"/>
<dbReference type="InterPro" id="IPR006015">
    <property type="entry name" value="Universal_stress_UspA"/>
</dbReference>
<evidence type="ECO:0000259" key="2">
    <source>
        <dbReference type="Pfam" id="PF00582"/>
    </source>
</evidence>
<dbReference type="Gene3D" id="3.40.50.620">
    <property type="entry name" value="HUPs"/>
    <property type="match status" value="1"/>
</dbReference>
<dbReference type="EMBL" id="HF571520">
    <property type="protein sequence ID" value="CCQ32965.1"/>
    <property type="molecule type" value="Genomic_DNA"/>
</dbReference>
<dbReference type="AlphaFoldDB" id="F7PIZ9"/>
<dbReference type="HOGENOM" id="CLU_121761_0_0_2"/>
<dbReference type="GeneID" id="23797840"/>
<evidence type="ECO:0000313" key="6">
    <source>
        <dbReference type="Proteomes" id="UP000015381"/>
    </source>
</evidence>